<dbReference type="GO" id="GO:0005794">
    <property type="term" value="C:Golgi apparatus"/>
    <property type="evidence" value="ECO:0007669"/>
    <property type="project" value="TreeGrafter"/>
</dbReference>
<evidence type="ECO:0000313" key="3">
    <source>
        <dbReference type="EMBL" id="KAK8731849.1"/>
    </source>
</evidence>
<feature type="non-terminal residue" evidence="3">
    <location>
        <position position="1"/>
    </location>
</feature>
<dbReference type="GO" id="GO:0016197">
    <property type="term" value="P:endosomal transport"/>
    <property type="evidence" value="ECO:0007669"/>
    <property type="project" value="TreeGrafter"/>
</dbReference>
<evidence type="ECO:0000256" key="1">
    <source>
        <dbReference type="SAM" id="MobiDB-lite"/>
    </source>
</evidence>
<protein>
    <recommendedName>
        <fullName evidence="2">Methyltransferase FkbM domain-containing protein</fullName>
    </recommendedName>
</protein>
<keyword evidence="4" id="KW-1185">Reference proteome</keyword>
<sequence length="290" mass="32303">LFSDVPSGFFLEAGALDGEFISNTLYLERELGWTGILVEADSTLYAAIAGKRRKVWVSHSCVSPASYAQKMTFEGYHAEAHASIEQRLLVRSTGNLAGVMSPAGGQMGTKVEEKIQCFPLFSYLLALNATSLHYISLDVEGAECDILLSLPWKRVNVSVLSIEHRDQNTCFREYYEMPFGSMAVTPQREENGKAVDSAVPHKTQQSKDQGPTIPHTAQQDVVVQTRVVYTNQHDPASGKDDYFVRFMKERGYVLYDYWDGDYTYIKMNSSVCERHCGESLPAGVELGSRG</sequence>
<organism evidence="3 4">
    <name type="scientific">Cherax quadricarinatus</name>
    <name type="common">Australian red claw crayfish</name>
    <dbReference type="NCBI Taxonomy" id="27406"/>
    <lineage>
        <taxon>Eukaryota</taxon>
        <taxon>Metazoa</taxon>
        <taxon>Ecdysozoa</taxon>
        <taxon>Arthropoda</taxon>
        <taxon>Crustacea</taxon>
        <taxon>Multicrustacea</taxon>
        <taxon>Malacostraca</taxon>
        <taxon>Eumalacostraca</taxon>
        <taxon>Eucarida</taxon>
        <taxon>Decapoda</taxon>
        <taxon>Pleocyemata</taxon>
        <taxon>Astacidea</taxon>
        <taxon>Parastacoidea</taxon>
        <taxon>Parastacidae</taxon>
        <taxon>Cherax</taxon>
    </lineage>
</organism>
<dbReference type="GO" id="GO:0005886">
    <property type="term" value="C:plasma membrane"/>
    <property type="evidence" value="ECO:0007669"/>
    <property type="project" value="TreeGrafter"/>
</dbReference>
<dbReference type="Proteomes" id="UP001445076">
    <property type="component" value="Unassembled WGS sequence"/>
</dbReference>
<dbReference type="AlphaFoldDB" id="A0AAW0X1G4"/>
<dbReference type="EMBL" id="JARKIK010000059">
    <property type="protein sequence ID" value="KAK8731849.1"/>
    <property type="molecule type" value="Genomic_DNA"/>
</dbReference>
<dbReference type="GO" id="GO:0006888">
    <property type="term" value="P:endoplasmic reticulum to Golgi vesicle-mediated transport"/>
    <property type="evidence" value="ECO:0007669"/>
    <property type="project" value="TreeGrafter"/>
</dbReference>
<dbReference type="PANTHER" id="PTHR34009">
    <property type="entry name" value="PROTEIN STAR"/>
    <property type="match status" value="1"/>
</dbReference>
<accession>A0AAW0X1G4</accession>
<dbReference type="Pfam" id="PF05050">
    <property type="entry name" value="Methyltransf_21"/>
    <property type="match status" value="1"/>
</dbReference>
<gene>
    <name evidence="3" type="ORF">OTU49_007297</name>
</gene>
<dbReference type="GO" id="GO:0005789">
    <property type="term" value="C:endoplasmic reticulum membrane"/>
    <property type="evidence" value="ECO:0007669"/>
    <property type="project" value="TreeGrafter"/>
</dbReference>
<evidence type="ECO:0000313" key="4">
    <source>
        <dbReference type="Proteomes" id="UP001445076"/>
    </source>
</evidence>
<dbReference type="Gene3D" id="3.40.50.150">
    <property type="entry name" value="Vaccinia Virus protein VP39"/>
    <property type="match status" value="1"/>
</dbReference>
<dbReference type="InterPro" id="IPR053202">
    <property type="entry name" value="EGF_Rcpt_Signaling_Reg"/>
</dbReference>
<proteinExistence type="predicted"/>
<dbReference type="GO" id="GO:0031902">
    <property type="term" value="C:late endosome membrane"/>
    <property type="evidence" value="ECO:0007669"/>
    <property type="project" value="TreeGrafter"/>
</dbReference>
<feature type="domain" description="Methyltransferase FkbM" evidence="2">
    <location>
        <begin position="13"/>
        <end position="168"/>
    </location>
</feature>
<dbReference type="PANTHER" id="PTHR34009:SF2">
    <property type="entry name" value="PROTEIN STAR"/>
    <property type="match status" value="1"/>
</dbReference>
<name>A0AAW0X1G4_CHEQU</name>
<reference evidence="3 4" key="1">
    <citation type="journal article" date="2024" name="BMC Genomics">
        <title>Genome assembly of redclaw crayfish (Cherax quadricarinatus) provides insights into its immune adaptation and hypoxia tolerance.</title>
        <authorList>
            <person name="Liu Z."/>
            <person name="Zheng J."/>
            <person name="Li H."/>
            <person name="Fang K."/>
            <person name="Wang S."/>
            <person name="He J."/>
            <person name="Zhou D."/>
            <person name="Weng S."/>
            <person name="Chi M."/>
            <person name="Gu Z."/>
            <person name="He J."/>
            <person name="Li F."/>
            <person name="Wang M."/>
        </authorList>
    </citation>
    <scope>NUCLEOTIDE SEQUENCE [LARGE SCALE GENOMIC DNA]</scope>
    <source>
        <strain evidence="3">ZL_2023a</strain>
    </source>
</reference>
<comment type="caution">
    <text evidence="3">The sequence shown here is derived from an EMBL/GenBank/DDBJ whole genome shotgun (WGS) entry which is preliminary data.</text>
</comment>
<dbReference type="InterPro" id="IPR029063">
    <property type="entry name" value="SAM-dependent_MTases_sf"/>
</dbReference>
<feature type="region of interest" description="Disordered" evidence="1">
    <location>
        <begin position="190"/>
        <end position="217"/>
    </location>
</feature>
<dbReference type="InterPro" id="IPR006342">
    <property type="entry name" value="FkbM_mtfrase"/>
</dbReference>
<feature type="compositionally biased region" description="Polar residues" evidence="1">
    <location>
        <begin position="202"/>
        <end position="217"/>
    </location>
</feature>
<evidence type="ECO:0000259" key="2">
    <source>
        <dbReference type="Pfam" id="PF05050"/>
    </source>
</evidence>